<dbReference type="InParanoid" id="A0A0L0HND2"/>
<feature type="chain" id="PRO_5005540079" evidence="2">
    <location>
        <begin position="24"/>
        <end position="125"/>
    </location>
</feature>
<dbReference type="AlphaFoldDB" id="A0A0L0HND2"/>
<keyword evidence="4" id="KW-1185">Reference proteome</keyword>
<proteinExistence type="predicted"/>
<sequence>MHAFTTLLVALAAIALLISGSNAVKAGGKCTPSKDTYACKGKDFLQCNAATGNWTVQNTCQEPCANVPQYAAFCNVTKSLKPTATRSRKPTHKATHKPTHKATHKPTHKATHKPTRTRKASKPTN</sequence>
<feature type="compositionally biased region" description="Basic residues" evidence="1">
    <location>
        <begin position="86"/>
        <end position="125"/>
    </location>
</feature>
<evidence type="ECO:0000256" key="1">
    <source>
        <dbReference type="SAM" id="MobiDB-lite"/>
    </source>
</evidence>
<name>A0A0L0HND2_SPIPD</name>
<gene>
    <name evidence="3" type="ORF">SPPG_02802</name>
</gene>
<dbReference type="GeneID" id="27686363"/>
<protein>
    <submittedName>
        <fullName evidence="3">Uncharacterized protein</fullName>
    </submittedName>
</protein>
<dbReference type="RefSeq" id="XP_016610368.1">
    <property type="nucleotide sequence ID" value="XM_016751088.1"/>
</dbReference>
<evidence type="ECO:0000313" key="3">
    <source>
        <dbReference type="EMBL" id="KND02329.1"/>
    </source>
</evidence>
<keyword evidence="2" id="KW-0732">Signal</keyword>
<feature type="signal peptide" evidence="2">
    <location>
        <begin position="1"/>
        <end position="23"/>
    </location>
</feature>
<feature type="region of interest" description="Disordered" evidence="1">
    <location>
        <begin position="81"/>
        <end position="125"/>
    </location>
</feature>
<evidence type="ECO:0000313" key="4">
    <source>
        <dbReference type="Proteomes" id="UP000053201"/>
    </source>
</evidence>
<dbReference type="VEuPathDB" id="FungiDB:SPPG_02802"/>
<reference evidence="3 4" key="1">
    <citation type="submission" date="2009-08" db="EMBL/GenBank/DDBJ databases">
        <title>The Genome Sequence of Spizellomyces punctatus strain DAOM BR117.</title>
        <authorList>
            <consortium name="The Broad Institute Genome Sequencing Platform"/>
            <person name="Russ C."/>
            <person name="Cuomo C."/>
            <person name="Shea T."/>
            <person name="Young S.K."/>
            <person name="Zeng Q."/>
            <person name="Koehrsen M."/>
            <person name="Haas B."/>
            <person name="Borodovsky M."/>
            <person name="Guigo R."/>
            <person name="Alvarado L."/>
            <person name="Berlin A."/>
            <person name="Bochicchio J."/>
            <person name="Borenstein D."/>
            <person name="Chapman S."/>
            <person name="Chen Z."/>
            <person name="Engels R."/>
            <person name="Freedman E."/>
            <person name="Gellesch M."/>
            <person name="Goldberg J."/>
            <person name="Griggs A."/>
            <person name="Gujja S."/>
            <person name="Heiman D."/>
            <person name="Hepburn T."/>
            <person name="Howarth C."/>
            <person name="Jen D."/>
            <person name="Larson L."/>
            <person name="Lewis B."/>
            <person name="Mehta T."/>
            <person name="Park D."/>
            <person name="Pearson M."/>
            <person name="Roberts A."/>
            <person name="Saif S."/>
            <person name="Shenoy N."/>
            <person name="Sisk P."/>
            <person name="Stolte C."/>
            <person name="Sykes S."/>
            <person name="Thomson T."/>
            <person name="Walk T."/>
            <person name="White J."/>
            <person name="Yandava C."/>
            <person name="Burger G."/>
            <person name="Gray M.W."/>
            <person name="Holland P.W.H."/>
            <person name="King N."/>
            <person name="Lang F.B.F."/>
            <person name="Roger A.J."/>
            <person name="Ruiz-Trillo I."/>
            <person name="Lander E."/>
            <person name="Nusbaum C."/>
        </authorList>
    </citation>
    <scope>NUCLEOTIDE SEQUENCE [LARGE SCALE GENOMIC DNA]</scope>
    <source>
        <strain evidence="3 4">DAOM BR117</strain>
    </source>
</reference>
<dbReference type="Proteomes" id="UP000053201">
    <property type="component" value="Unassembled WGS sequence"/>
</dbReference>
<organism evidence="3 4">
    <name type="scientific">Spizellomyces punctatus (strain DAOM BR117)</name>
    <dbReference type="NCBI Taxonomy" id="645134"/>
    <lineage>
        <taxon>Eukaryota</taxon>
        <taxon>Fungi</taxon>
        <taxon>Fungi incertae sedis</taxon>
        <taxon>Chytridiomycota</taxon>
        <taxon>Chytridiomycota incertae sedis</taxon>
        <taxon>Chytridiomycetes</taxon>
        <taxon>Spizellomycetales</taxon>
        <taxon>Spizellomycetaceae</taxon>
        <taxon>Spizellomyces</taxon>
    </lineage>
</organism>
<accession>A0A0L0HND2</accession>
<dbReference type="EMBL" id="KQ257453">
    <property type="protein sequence ID" value="KND02329.1"/>
    <property type="molecule type" value="Genomic_DNA"/>
</dbReference>
<evidence type="ECO:0000256" key="2">
    <source>
        <dbReference type="SAM" id="SignalP"/>
    </source>
</evidence>
<dbReference type="OrthoDB" id="10431788at2759"/>